<reference evidence="4" key="1">
    <citation type="submission" date="2020-04" db="EMBL/GenBank/DDBJ databases">
        <authorList>
            <person name="Neveu A P."/>
        </authorList>
    </citation>
    <scope>NUCLEOTIDE SEQUENCE</scope>
    <source>
        <tissue evidence="4">Whole embryo</tissue>
    </source>
</reference>
<evidence type="ECO:0000313" key="4">
    <source>
        <dbReference type="EMBL" id="CAB3263692.1"/>
    </source>
</evidence>
<feature type="region of interest" description="Disordered" evidence="2">
    <location>
        <begin position="183"/>
        <end position="243"/>
    </location>
</feature>
<feature type="domain" description="RRM" evidence="3">
    <location>
        <begin position="307"/>
        <end position="380"/>
    </location>
</feature>
<dbReference type="SUPFAM" id="SSF54928">
    <property type="entry name" value="RNA-binding domain, RBD"/>
    <property type="match status" value="1"/>
</dbReference>
<dbReference type="EMBL" id="LR787830">
    <property type="protein sequence ID" value="CAB3263692.1"/>
    <property type="molecule type" value="mRNA"/>
</dbReference>
<dbReference type="InterPro" id="IPR012677">
    <property type="entry name" value="Nucleotide-bd_a/b_plait_sf"/>
</dbReference>
<proteinExistence type="evidence at transcript level"/>
<dbReference type="InterPro" id="IPR035979">
    <property type="entry name" value="RBD_domain_sf"/>
</dbReference>
<feature type="compositionally biased region" description="Basic and acidic residues" evidence="2">
    <location>
        <begin position="401"/>
        <end position="410"/>
    </location>
</feature>
<evidence type="ECO:0000256" key="2">
    <source>
        <dbReference type="SAM" id="MobiDB-lite"/>
    </source>
</evidence>
<dbReference type="InterPro" id="IPR005062">
    <property type="entry name" value="SAC3/GANP/THP3_conserved"/>
</dbReference>
<organism evidence="4">
    <name type="scientific">Phallusia mammillata</name>
    <dbReference type="NCBI Taxonomy" id="59560"/>
    <lineage>
        <taxon>Eukaryota</taxon>
        <taxon>Metazoa</taxon>
        <taxon>Chordata</taxon>
        <taxon>Tunicata</taxon>
        <taxon>Ascidiacea</taxon>
        <taxon>Phlebobranchia</taxon>
        <taxon>Ascidiidae</taxon>
        <taxon>Phallusia</taxon>
    </lineage>
</organism>
<feature type="region of interest" description="Disordered" evidence="2">
    <location>
        <begin position="261"/>
        <end position="280"/>
    </location>
</feature>
<gene>
    <name evidence="4" type="primary">Mcm3ap-002</name>
</gene>
<feature type="compositionally biased region" description="Basic and acidic residues" evidence="2">
    <location>
        <begin position="197"/>
        <end position="209"/>
    </location>
</feature>
<dbReference type="Pfam" id="PF16769">
    <property type="entry name" value="MCM3AP_GANP"/>
    <property type="match status" value="1"/>
</dbReference>
<feature type="compositionally biased region" description="Polar residues" evidence="2">
    <location>
        <begin position="105"/>
        <end position="156"/>
    </location>
</feature>
<dbReference type="PANTHER" id="PTHR12436:SF3">
    <property type="entry name" value="GERMINAL-CENTER ASSOCIATED NUCLEAR PROTEIN"/>
    <property type="match status" value="1"/>
</dbReference>
<evidence type="ECO:0000259" key="3">
    <source>
        <dbReference type="PROSITE" id="PS50102"/>
    </source>
</evidence>
<dbReference type="PANTHER" id="PTHR12436">
    <property type="entry name" value="80 KDA MCM3-ASSOCIATED PROTEIN"/>
    <property type="match status" value="1"/>
</dbReference>
<feature type="compositionally biased region" description="Low complexity" evidence="2">
    <location>
        <begin position="32"/>
        <end position="45"/>
    </location>
</feature>
<dbReference type="PROSITE" id="PS50102">
    <property type="entry name" value="RRM"/>
    <property type="match status" value="1"/>
</dbReference>
<dbReference type="InterPro" id="IPR000504">
    <property type="entry name" value="RRM_dom"/>
</dbReference>
<feature type="compositionally biased region" description="Polar residues" evidence="2">
    <location>
        <begin position="183"/>
        <end position="195"/>
    </location>
</feature>
<feature type="compositionally biased region" description="Low complexity" evidence="2">
    <location>
        <begin position="61"/>
        <end position="95"/>
    </location>
</feature>
<dbReference type="Gene3D" id="1.25.40.990">
    <property type="match status" value="1"/>
</dbReference>
<dbReference type="InterPro" id="IPR045107">
    <property type="entry name" value="SAC3/GANP/THP3"/>
</dbReference>
<dbReference type="Pfam" id="PF00076">
    <property type="entry name" value="RRM_1"/>
    <property type="match status" value="1"/>
</dbReference>
<dbReference type="InterPro" id="IPR031907">
    <property type="entry name" value="MCM3AP_GANP"/>
</dbReference>
<feature type="region of interest" description="Disordered" evidence="2">
    <location>
        <begin position="961"/>
        <end position="990"/>
    </location>
</feature>
<dbReference type="GO" id="GO:0003723">
    <property type="term" value="F:RNA binding"/>
    <property type="evidence" value="ECO:0007669"/>
    <property type="project" value="UniProtKB-UniRule"/>
</dbReference>
<dbReference type="Pfam" id="PF03399">
    <property type="entry name" value="SAC3_GANP"/>
    <property type="match status" value="1"/>
</dbReference>
<dbReference type="Gene3D" id="3.30.70.330">
    <property type="match status" value="1"/>
</dbReference>
<evidence type="ECO:0000256" key="1">
    <source>
        <dbReference type="PROSITE-ProRule" id="PRU00176"/>
    </source>
</evidence>
<dbReference type="GO" id="GO:0070390">
    <property type="term" value="C:transcription export complex 2"/>
    <property type="evidence" value="ECO:0007669"/>
    <property type="project" value="TreeGrafter"/>
</dbReference>
<dbReference type="GO" id="GO:0005737">
    <property type="term" value="C:cytoplasm"/>
    <property type="evidence" value="ECO:0007669"/>
    <property type="project" value="TreeGrafter"/>
</dbReference>
<sequence length="1713" mass="193570">MSNRGLFGSTETPSFGFSPSQEQTTNSALFGSTQSTSSTSSATSSRAGLFSSQSKPESKPSFGFSSTGQSGSLFGSQSQPSGTSFQSTGSFSQKTEIPKLFGTPEQMSKPSFSFKQPAINSTPIQQQPQSGLFSSSNQTSGFNKANPNQQLFSSNPADWKPQKLFAGSPESSNVVNFGASISQQFQEKPQQSVSRRTILERIGRKRSLDDSEGGSGRVDDNEQVPTSHADGNKPLKRIAQGPAPGLFSQTVAGVGIKISQQTASNQQNFPKRPSGSMGAPMMKTPVRRKSSSALTSPTEAALIPTLTALNCTKIPEQFNNKEKLRKYFSRFGKVKLVRSNPAKKTAFIQYYTHEDAANAKKRGKKIFGPAHEICLYFYKRRGQSTDKMEEEAPPPAPPVEVPRKYEESSKKPMFQKKTVVRTGSVRQRRFQTDKPSLKTSGLFYARTDSEKLQLLEKIEKILRSKIVKESNLSKAKVAIGTCPDMCPEKERYLRQHRNLLAGYEMDPGKILNHNLAVKEYSRSSADQEEALAHELRPSPVLRITMDYLLTHVMKQIDSERIADWYDFLWNRTRAIRKEISIQQANDPLAVQVAEECARFHICCGHELCEEDRLVFDPKINNENLEKAMKTVLDMYNDVRSKHTHDLINESEFLAYHILLNINKSSDVLRELQNMSHEIRESRDIRLAVAAFSAVHSNNYSRFFSVLQHTSYLQAAILHRYFEQVRKQAIVTMARAYSTAKSNAVLPVEHVIKVLHLNDVDEMTSFCNDHMIPMNNGHIELSRSESYDTEDGVTIMKSHEIAAKMHGRNLGEIIAHNREPSHEIHEPVSSFDENGKYIGPHTALLNMDPTAEVEKEKQSNVVAPAPPSVEQQTMTSTTVILQKKGVTDAHVKTVTVQLFRDVMEEMIEDVSEEVIQATIKVTASTRVCGDLIGEVVTEQVRNISQTIFIEEKTELEERIARKEKEEREAEQRAKEEAERVESERVRLEAEERRRKEKNESIARCVAILCDDIQGEVVMEIANKIAKDQLREERLDWYSDIITNDVINSTTGDDLRKVVKSVVKDERRVKLDEIKKQVHTRISVINFKRWQKSLTNLRRQRHARETFPSAPFNRKLDKQISDLLPVTSGGIDAEKWRFSLDKMHNCQLAVESAPRLLEKHKEVIESLRETTRGAISMRVAAMSHDLPLTDFYHDHFVLPKLNAIVNTGSNNIVNYWWKICVGFQQESSERISLQWMKNKFGCLNENSAVASKIFVNEKKISCKVTTCVETIEIVTRQKLLGSTSLVYVVTYDNHLSAAKAHLQNILSSKPSFPPVSLLIVVFGNLATVSSELGLDELLEQNLISEHQIIYFTDEYSFTENSKKLEDGIIWLATNSLPPPCVRFNFLCEILEEQISYKYITPMCRHQTLREKIGLPAMQANDVIEIYNGLLLTLSDVLTNRELINVSWPPYQMIGEDESIPCNLSLTWNTQQQFDKITSILTSLQLPEFPTTHNTDSSDTLHQLIMEYCQHVCPHNHSLLSAVNKNLQKIFSKIIKQSYSDENQLTIVEQLPCQNIIDAVASSLFETVTCNKYIGDLVVGYFPADLDLVKIPKHYDEMFSQTEFLAISTKKEDLERQQMSKVDLSQTLHSMMEGSVSNLSKILNQTSQDYPSLKAPQWSGSNPMQGTLQEASKLKQDIQIEKQKSQRFESHLRDLLDDGGIANYSFEAGDLSLLFS</sequence>
<keyword evidence="1" id="KW-0694">RNA-binding</keyword>
<feature type="region of interest" description="Disordered" evidence="2">
    <location>
        <begin position="385"/>
        <end position="410"/>
    </location>
</feature>
<feature type="compositionally biased region" description="Polar residues" evidence="2">
    <location>
        <begin position="1"/>
        <end position="31"/>
    </location>
</feature>
<name>A0A6F9DJT4_9ASCI</name>
<dbReference type="GO" id="GO:0006406">
    <property type="term" value="P:mRNA export from nucleus"/>
    <property type="evidence" value="ECO:0007669"/>
    <property type="project" value="TreeGrafter"/>
</dbReference>
<accession>A0A6F9DJT4</accession>
<protein>
    <submittedName>
        <fullName evidence="4">Germinal-center associated nuclear protein</fullName>
    </submittedName>
</protein>
<feature type="region of interest" description="Disordered" evidence="2">
    <location>
        <begin position="1"/>
        <end position="166"/>
    </location>
</feature>